<organism evidence="1 2">
    <name type="scientific">Colocasia esculenta</name>
    <name type="common">Wild taro</name>
    <name type="synonym">Arum esculentum</name>
    <dbReference type="NCBI Taxonomy" id="4460"/>
    <lineage>
        <taxon>Eukaryota</taxon>
        <taxon>Viridiplantae</taxon>
        <taxon>Streptophyta</taxon>
        <taxon>Embryophyta</taxon>
        <taxon>Tracheophyta</taxon>
        <taxon>Spermatophyta</taxon>
        <taxon>Magnoliopsida</taxon>
        <taxon>Liliopsida</taxon>
        <taxon>Araceae</taxon>
        <taxon>Aroideae</taxon>
        <taxon>Colocasieae</taxon>
        <taxon>Colocasia</taxon>
    </lineage>
</organism>
<gene>
    <name evidence="1" type="ORF">Taro_034632</name>
</gene>
<evidence type="ECO:0000313" key="1">
    <source>
        <dbReference type="EMBL" id="MQM01873.1"/>
    </source>
</evidence>
<protein>
    <submittedName>
        <fullName evidence="1">Uncharacterized protein</fullName>
    </submittedName>
</protein>
<comment type="caution">
    <text evidence="1">The sequence shown here is derived from an EMBL/GenBank/DDBJ whole genome shotgun (WGS) entry which is preliminary data.</text>
</comment>
<reference evidence="1" key="1">
    <citation type="submission" date="2017-07" db="EMBL/GenBank/DDBJ databases">
        <title>Taro Niue Genome Assembly and Annotation.</title>
        <authorList>
            <person name="Atibalentja N."/>
            <person name="Keating K."/>
            <person name="Fields C.J."/>
        </authorList>
    </citation>
    <scope>NUCLEOTIDE SEQUENCE</scope>
    <source>
        <strain evidence="1">Niue_2</strain>
        <tissue evidence="1">Leaf</tissue>
    </source>
</reference>
<dbReference type="EMBL" id="NMUH01002749">
    <property type="protein sequence ID" value="MQM01873.1"/>
    <property type="molecule type" value="Genomic_DNA"/>
</dbReference>
<dbReference type="AlphaFoldDB" id="A0A843VRY6"/>
<evidence type="ECO:0000313" key="2">
    <source>
        <dbReference type="Proteomes" id="UP000652761"/>
    </source>
</evidence>
<name>A0A843VRY6_COLES</name>
<keyword evidence="2" id="KW-1185">Reference proteome</keyword>
<proteinExistence type="predicted"/>
<accession>A0A843VRY6</accession>
<sequence>MEELLGAGELWIDHKKDFFFPRSSSATCTNCPLEADQRRRPCERDKPIGRILSLVAIAHMSCSERDERTVTISLPDLTAPSRSSHPIVGFCSRPVATLTGVRRDLHSGSDSPVAFFTCTRHDLPA</sequence>
<dbReference type="Proteomes" id="UP000652761">
    <property type="component" value="Unassembled WGS sequence"/>
</dbReference>